<accession>A0A0B0NA20</accession>
<organism evidence="1 2">
    <name type="scientific">Gossypium arboreum</name>
    <name type="common">Tree cotton</name>
    <name type="synonym">Gossypium nanking</name>
    <dbReference type="NCBI Taxonomy" id="29729"/>
    <lineage>
        <taxon>Eukaryota</taxon>
        <taxon>Viridiplantae</taxon>
        <taxon>Streptophyta</taxon>
        <taxon>Embryophyta</taxon>
        <taxon>Tracheophyta</taxon>
        <taxon>Spermatophyta</taxon>
        <taxon>Magnoliopsida</taxon>
        <taxon>eudicotyledons</taxon>
        <taxon>Gunneridae</taxon>
        <taxon>Pentapetalae</taxon>
        <taxon>rosids</taxon>
        <taxon>malvids</taxon>
        <taxon>Malvales</taxon>
        <taxon>Malvaceae</taxon>
        <taxon>Malvoideae</taxon>
        <taxon>Gossypium</taxon>
    </lineage>
</organism>
<reference evidence="2" key="1">
    <citation type="submission" date="2014-09" db="EMBL/GenBank/DDBJ databases">
        <authorList>
            <person name="Mudge J."/>
            <person name="Ramaraj T."/>
            <person name="Lindquist I.E."/>
            <person name="Bharti A.K."/>
            <person name="Sundararajan A."/>
            <person name="Cameron C.T."/>
            <person name="Woodward J.E."/>
            <person name="May G.D."/>
            <person name="Brubaker C."/>
            <person name="Broadhvest J."/>
            <person name="Wilkins T.A."/>
        </authorList>
    </citation>
    <scope>NUCLEOTIDE SEQUENCE</scope>
    <source>
        <strain evidence="2">cv. AKA8401</strain>
    </source>
</reference>
<sequence>MCLSTTSLSEKQRHFVSKVSLPSKMYFGGAIKLSLT</sequence>
<dbReference type="EMBL" id="KN395694">
    <property type="protein sequence ID" value="KHG11363.1"/>
    <property type="molecule type" value="Genomic_DNA"/>
</dbReference>
<proteinExistence type="predicted"/>
<evidence type="ECO:0000313" key="1">
    <source>
        <dbReference type="EMBL" id="KHG11363.1"/>
    </source>
</evidence>
<evidence type="ECO:0000313" key="2">
    <source>
        <dbReference type="Proteomes" id="UP000032142"/>
    </source>
</evidence>
<keyword evidence="2" id="KW-1185">Reference proteome</keyword>
<protein>
    <submittedName>
        <fullName evidence="1">Uncharacterized protein</fullName>
    </submittedName>
</protein>
<dbReference type="AlphaFoldDB" id="A0A0B0NA20"/>
<gene>
    <name evidence="1" type="ORF">F383_08404</name>
</gene>
<dbReference type="Proteomes" id="UP000032142">
    <property type="component" value="Unassembled WGS sequence"/>
</dbReference>
<name>A0A0B0NA20_GOSAR</name>